<comment type="caution">
    <text evidence="1">The sequence shown here is derived from an EMBL/GenBank/DDBJ whole genome shotgun (WGS) entry which is preliminary data.</text>
</comment>
<accession>A0A1F7W4J7</accession>
<dbReference type="Proteomes" id="UP000176501">
    <property type="component" value="Unassembled WGS sequence"/>
</dbReference>
<reference evidence="1 2" key="1">
    <citation type="journal article" date="2016" name="Nat. Commun.">
        <title>Thousands of microbial genomes shed light on interconnected biogeochemical processes in an aquifer system.</title>
        <authorList>
            <person name="Anantharaman K."/>
            <person name="Brown C.T."/>
            <person name="Hug L.A."/>
            <person name="Sharon I."/>
            <person name="Castelle C.J."/>
            <person name="Probst A.J."/>
            <person name="Thomas B.C."/>
            <person name="Singh A."/>
            <person name="Wilkins M.J."/>
            <person name="Karaoz U."/>
            <person name="Brodie E.L."/>
            <person name="Williams K.H."/>
            <person name="Hubbard S.S."/>
            <person name="Banfield J.F."/>
        </authorList>
    </citation>
    <scope>NUCLEOTIDE SEQUENCE [LARGE SCALE GENOMIC DNA]</scope>
</reference>
<evidence type="ECO:0000313" key="1">
    <source>
        <dbReference type="EMBL" id="OGL97735.1"/>
    </source>
</evidence>
<organism evidence="1 2">
    <name type="scientific">Candidatus Uhrbacteria bacterium RIFOXYB2_FULL_57_15</name>
    <dbReference type="NCBI Taxonomy" id="1802422"/>
    <lineage>
        <taxon>Bacteria</taxon>
        <taxon>Candidatus Uhriibacteriota</taxon>
    </lineage>
</organism>
<sequence length="119" mass="12927">MLSYWPPRRIDVVSGQSGVRKITQGTEGTSGTDGTEDLEFLPHPLSPLSRLFLLSHSIFLIPLWPGLGVARVLFGRNLEVVGEGRTLVVQARFASVLVDPIGMHRASGPTPLLTELRLG</sequence>
<dbReference type="AlphaFoldDB" id="A0A1F7W4J7"/>
<name>A0A1F7W4J7_9BACT</name>
<evidence type="ECO:0000313" key="2">
    <source>
        <dbReference type="Proteomes" id="UP000176501"/>
    </source>
</evidence>
<protein>
    <submittedName>
        <fullName evidence="1">Uncharacterized protein</fullName>
    </submittedName>
</protein>
<proteinExistence type="predicted"/>
<gene>
    <name evidence="1" type="ORF">A2304_00525</name>
</gene>
<dbReference type="EMBL" id="MGFE01000030">
    <property type="protein sequence ID" value="OGL97735.1"/>
    <property type="molecule type" value="Genomic_DNA"/>
</dbReference>